<dbReference type="PANTHER" id="PTHR32089:SF112">
    <property type="entry name" value="LYSOZYME-LIKE PROTEIN-RELATED"/>
    <property type="match status" value="1"/>
</dbReference>
<dbReference type="GO" id="GO:0006935">
    <property type="term" value="P:chemotaxis"/>
    <property type="evidence" value="ECO:0007669"/>
    <property type="project" value="InterPro"/>
</dbReference>
<evidence type="ECO:0000256" key="3">
    <source>
        <dbReference type="PROSITE-ProRule" id="PRU00284"/>
    </source>
</evidence>
<dbReference type="GO" id="GO:0016020">
    <property type="term" value="C:membrane"/>
    <property type="evidence" value="ECO:0007669"/>
    <property type="project" value="InterPro"/>
</dbReference>
<organism evidence="5 6">
    <name type="scientific">Clostridium scatologenes</name>
    <dbReference type="NCBI Taxonomy" id="1548"/>
    <lineage>
        <taxon>Bacteria</taxon>
        <taxon>Bacillati</taxon>
        <taxon>Bacillota</taxon>
        <taxon>Clostridia</taxon>
        <taxon>Eubacteriales</taxon>
        <taxon>Clostridiaceae</taxon>
        <taxon>Clostridium</taxon>
    </lineage>
</organism>
<keyword evidence="1 3" id="KW-0807">Transducer</keyword>
<accession>A0A0E3JY98</accession>
<dbReference type="Gene3D" id="1.10.287.950">
    <property type="entry name" value="Methyl-accepting chemotaxis protein"/>
    <property type="match status" value="1"/>
</dbReference>
<evidence type="ECO:0000259" key="4">
    <source>
        <dbReference type="PROSITE" id="PS50111"/>
    </source>
</evidence>
<evidence type="ECO:0000313" key="5">
    <source>
        <dbReference type="EMBL" id="AKA68687.1"/>
    </source>
</evidence>
<dbReference type="PANTHER" id="PTHR32089">
    <property type="entry name" value="METHYL-ACCEPTING CHEMOTAXIS PROTEIN MCPB"/>
    <property type="match status" value="1"/>
</dbReference>
<dbReference type="HOGENOM" id="CLU_043276_0_0_9"/>
<dbReference type="AlphaFoldDB" id="A0A0E3JY98"/>
<reference evidence="5 6" key="1">
    <citation type="journal article" date="2015" name="J. Biotechnol.">
        <title>Complete genome sequence of a malodorant-producing acetogen, Clostridium scatologenes ATCC 25775(T).</title>
        <authorList>
            <person name="Zhu Z."/>
            <person name="Guo T."/>
            <person name="Zheng H."/>
            <person name="Song T."/>
            <person name="Ouyang P."/>
            <person name="Xie J."/>
        </authorList>
    </citation>
    <scope>NUCLEOTIDE SEQUENCE [LARGE SCALE GENOMIC DNA]</scope>
    <source>
        <strain evidence="5 6">ATCC 25775</strain>
    </source>
</reference>
<dbReference type="GO" id="GO:0004888">
    <property type="term" value="F:transmembrane signaling receptor activity"/>
    <property type="evidence" value="ECO:0007669"/>
    <property type="project" value="InterPro"/>
</dbReference>
<dbReference type="PRINTS" id="PR00260">
    <property type="entry name" value="CHEMTRNSDUCR"/>
</dbReference>
<dbReference type="STRING" id="1548.CSCA_1562"/>
<dbReference type="KEGG" id="csq:CSCA_1562"/>
<dbReference type="GO" id="GO:0007165">
    <property type="term" value="P:signal transduction"/>
    <property type="evidence" value="ECO:0007669"/>
    <property type="project" value="UniProtKB-KW"/>
</dbReference>
<protein>
    <submittedName>
        <fullName evidence="5">Methyl-accepting chemotaxis protein signaling domain protein</fullName>
    </submittedName>
</protein>
<keyword evidence="6" id="KW-1185">Reference proteome</keyword>
<dbReference type="SUPFAM" id="SSF58104">
    <property type="entry name" value="Methyl-accepting chemotaxis protein (MCP) signaling domain"/>
    <property type="match status" value="1"/>
</dbReference>
<sequence length="278" mass="30394">MKNLDDDNLILSISYVLPCISELFGNEVRFMLTDREKIIKITKFGVSSYKGNYGEGDNIPHDIPAYLCMQQGKTVTKDLPKEYFGMAIKAVASPIKNKDGQIIGSIAIGKRNWGEDIKEHSKTFVQSFTEISKVIDNVASGIQGVAKNSNDILQEINATNEDMKKTDEIIGFVQNVSKQTNLLGLNAAIESARAGEMGKGFSVVANEIRKLSNSSSESIGEINNVLTKLKTSIENVTSSIYENNSAFETQAASVEEINSSISELSNTAQIIQKIGEKL</sequence>
<evidence type="ECO:0000313" key="6">
    <source>
        <dbReference type="Proteomes" id="UP000033115"/>
    </source>
</evidence>
<dbReference type="RefSeq" id="WP_029159356.1">
    <property type="nucleotide sequence ID" value="NZ_CP009933.1"/>
</dbReference>
<dbReference type="InterPro" id="IPR004089">
    <property type="entry name" value="MCPsignal_dom"/>
</dbReference>
<feature type="domain" description="Methyl-accepting transducer" evidence="4">
    <location>
        <begin position="133"/>
        <end position="278"/>
    </location>
</feature>
<dbReference type="PROSITE" id="PS50111">
    <property type="entry name" value="CHEMOTAXIS_TRANSDUC_2"/>
    <property type="match status" value="1"/>
</dbReference>
<dbReference type="InterPro" id="IPR004090">
    <property type="entry name" value="Chemotax_Me-accpt_rcpt"/>
</dbReference>
<dbReference type="SMART" id="SM00283">
    <property type="entry name" value="MA"/>
    <property type="match status" value="1"/>
</dbReference>
<comment type="similarity">
    <text evidence="2">Belongs to the methyl-accepting chemotaxis (MCP) protein family.</text>
</comment>
<evidence type="ECO:0000256" key="2">
    <source>
        <dbReference type="ARBA" id="ARBA00029447"/>
    </source>
</evidence>
<name>A0A0E3JY98_CLOSL</name>
<evidence type="ECO:0000256" key="1">
    <source>
        <dbReference type="ARBA" id="ARBA00023224"/>
    </source>
</evidence>
<dbReference type="Pfam" id="PF00015">
    <property type="entry name" value="MCPsignal"/>
    <property type="match status" value="1"/>
</dbReference>
<dbReference type="Proteomes" id="UP000033115">
    <property type="component" value="Chromosome"/>
</dbReference>
<gene>
    <name evidence="5" type="ORF">CSCA_1562</name>
</gene>
<proteinExistence type="inferred from homology"/>
<dbReference type="EMBL" id="CP009933">
    <property type="protein sequence ID" value="AKA68687.1"/>
    <property type="molecule type" value="Genomic_DNA"/>
</dbReference>